<protein>
    <submittedName>
        <fullName evidence="1">Uncharacterized protein</fullName>
    </submittedName>
</protein>
<proteinExistence type="predicted"/>
<evidence type="ECO:0000313" key="1">
    <source>
        <dbReference type="EMBL" id="TBO56474.1"/>
    </source>
</evidence>
<accession>A0A4Q9HNP0</accession>
<name>A0A4Q9HNP0_STRKA</name>
<dbReference type="Proteomes" id="UP000292452">
    <property type="component" value="Unassembled WGS sequence"/>
</dbReference>
<gene>
    <name evidence="1" type="ORF">EYS09_27790</name>
</gene>
<evidence type="ECO:0000313" key="2">
    <source>
        <dbReference type="Proteomes" id="UP000292452"/>
    </source>
</evidence>
<reference evidence="1 2" key="1">
    <citation type="submission" date="2019-02" db="EMBL/GenBank/DDBJ databases">
        <title>Draft Genome Sequence of Streptomyces sp. AM-2504, identified by 16S rRNA comparative analysis as a Streptomyces Kasugaensis strain.</title>
        <authorList>
            <person name="Napolioni V."/>
            <person name="Giuliodori A.M."/>
            <person name="Spurio R."/>
            <person name="Fabbretti A."/>
        </authorList>
    </citation>
    <scope>NUCLEOTIDE SEQUENCE [LARGE SCALE GENOMIC DNA]</scope>
    <source>
        <strain evidence="1 2">AM-2504</strain>
    </source>
</reference>
<keyword evidence="2" id="KW-1185">Reference proteome</keyword>
<dbReference type="AlphaFoldDB" id="A0A4Q9HNP0"/>
<dbReference type="RefSeq" id="WP_131125295.1">
    <property type="nucleotide sequence ID" value="NZ_SIXH01000334.1"/>
</dbReference>
<sequence length="66" mass="7279">MSDDKIPAVRISGTGPAPVDGCRICYAAVQGRAAAWKRGDNRGVQNYNEMIWQHPHQRATDRRGAT</sequence>
<organism evidence="1 2">
    <name type="scientific">Streptomyces kasugaensis</name>
    <dbReference type="NCBI Taxonomy" id="1946"/>
    <lineage>
        <taxon>Bacteria</taxon>
        <taxon>Bacillati</taxon>
        <taxon>Actinomycetota</taxon>
        <taxon>Actinomycetes</taxon>
        <taxon>Kitasatosporales</taxon>
        <taxon>Streptomycetaceae</taxon>
        <taxon>Streptomyces</taxon>
    </lineage>
</organism>
<comment type="caution">
    <text evidence="1">The sequence shown here is derived from an EMBL/GenBank/DDBJ whole genome shotgun (WGS) entry which is preliminary data.</text>
</comment>
<dbReference type="EMBL" id="SIXH01000334">
    <property type="protein sequence ID" value="TBO56474.1"/>
    <property type="molecule type" value="Genomic_DNA"/>
</dbReference>